<gene>
    <name evidence="2" type="ORF">ALP8811_00652</name>
</gene>
<dbReference type="CDD" id="cd07247">
    <property type="entry name" value="SgaA_N_like"/>
    <property type="match status" value="1"/>
</dbReference>
<feature type="domain" description="VOC" evidence="1">
    <location>
        <begin position="5"/>
        <end position="119"/>
    </location>
</feature>
<dbReference type="InterPro" id="IPR037523">
    <property type="entry name" value="VOC_core"/>
</dbReference>
<dbReference type="EMBL" id="OMOI01000001">
    <property type="protein sequence ID" value="SPF75659.1"/>
    <property type="molecule type" value="Genomic_DNA"/>
</dbReference>
<evidence type="ECO:0000313" key="3">
    <source>
        <dbReference type="Proteomes" id="UP000244911"/>
    </source>
</evidence>
<reference evidence="2 3" key="1">
    <citation type="submission" date="2018-03" db="EMBL/GenBank/DDBJ databases">
        <authorList>
            <person name="Keele B.F."/>
        </authorList>
    </citation>
    <scope>NUCLEOTIDE SEQUENCE [LARGE SCALE GENOMIC DNA]</scope>
    <source>
        <strain evidence="2 3">CECT 8811</strain>
    </source>
</reference>
<evidence type="ECO:0000259" key="1">
    <source>
        <dbReference type="PROSITE" id="PS51819"/>
    </source>
</evidence>
<dbReference type="Proteomes" id="UP000244911">
    <property type="component" value="Unassembled WGS sequence"/>
</dbReference>
<dbReference type="PROSITE" id="PS51819">
    <property type="entry name" value="VOC"/>
    <property type="match status" value="1"/>
</dbReference>
<dbReference type="Pfam" id="PF00903">
    <property type="entry name" value="Glyoxalase"/>
    <property type="match status" value="1"/>
</dbReference>
<dbReference type="OrthoDB" id="9793039at2"/>
<dbReference type="PANTHER" id="PTHR33993">
    <property type="entry name" value="GLYOXALASE-RELATED"/>
    <property type="match status" value="1"/>
</dbReference>
<organism evidence="2 3">
    <name type="scientific">Aliiroseovarius pelagivivens</name>
    <dbReference type="NCBI Taxonomy" id="1639690"/>
    <lineage>
        <taxon>Bacteria</taxon>
        <taxon>Pseudomonadati</taxon>
        <taxon>Pseudomonadota</taxon>
        <taxon>Alphaproteobacteria</taxon>
        <taxon>Rhodobacterales</taxon>
        <taxon>Paracoccaceae</taxon>
        <taxon>Aliiroseovarius</taxon>
    </lineage>
</organism>
<protein>
    <recommendedName>
        <fullName evidence="1">VOC domain-containing protein</fullName>
    </recommendedName>
</protein>
<dbReference type="InterPro" id="IPR004360">
    <property type="entry name" value="Glyas_Fos-R_dOase_dom"/>
</dbReference>
<proteinExistence type="predicted"/>
<dbReference type="InterPro" id="IPR029068">
    <property type="entry name" value="Glyas_Bleomycin-R_OHBP_Dase"/>
</dbReference>
<sequence length="121" mass="12671">MTPTIVCWSEIPVSNLEKAVDFYGTVFKWTMKIDTTGPIPMADFGGTDAPGGGHLYVGKPSIEGSGPTVHMVVPDALEDAIARCEGAGGKVTSDPIPLPMGRFVYASDPDGNAIGMFEPKA</sequence>
<dbReference type="SUPFAM" id="SSF54593">
    <property type="entry name" value="Glyoxalase/Bleomycin resistance protein/Dihydroxybiphenyl dioxygenase"/>
    <property type="match status" value="1"/>
</dbReference>
<name>A0A2R8AIE9_9RHOB</name>
<dbReference type="InterPro" id="IPR052164">
    <property type="entry name" value="Anthracycline_SecMetBiosynth"/>
</dbReference>
<dbReference type="AlphaFoldDB" id="A0A2R8AIE9"/>
<accession>A0A2R8AIE9</accession>
<dbReference type="Gene3D" id="3.10.180.10">
    <property type="entry name" value="2,3-Dihydroxybiphenyl 1,2-Dioxygenase, domain 1"/>
    <property type="match status" value="1"/>
</dbReference>
<dbReference type="RefSeq" id="WP_108855736.1">
    <property type="nucleotide sequence ID" value="NZ_OMOI01000001.1"/>
</dbReference>
<keyword evidence="3" id="KW-1185">Reference proteome</keyword>
<evidence type="ECO:0000313" key="2">
    <source>
        <dbReference type="EMBL" id="SPF75659.1"/>
    </source>
</evidence>